<accession>A0ABC8V0T0</accession>
<organism evidence="1 2">
    <name type="scientific">Ilex paraguariensis</name>
    <name type="common">yerba mate</name>
    <dbReference type="NCBI Taxonomy" id="185542"/>
    <lineage>
        <taxon>Eukaryota</taxon>
        <taxon>Viridiplantae</taxon>
        <taxon>Streptophyta</taxon>
        <taxon>Embryophyta</taxon>
        <taxon>Tracheophyta</taxon>
        <taxon>Spermatophyta</taxon>
        <taxon>Magnoliopsida</taxon>
        <taxon>eudicotyledons</taxon>
        <taxon>Gunneridae</taxon>
        <taxon>Pentapetalae</taxon>
        <taxon>asterids</taxon>
        <taxon>campanulids</taxon>
        <taxon>Aquifoliales</taxon>
        <taxon>Aquifoliaceae</taxon>
        <taxon>Ilex</taxon>
    </lineage>
</organism>
<keyword evidence="2" id="KW-1185">Reference proteome</keyword>
<reference evidence="1 2" key="1">
    <citation type="submission" date="2024-02" db="EMBL/GenBank/DDBJ databases">
        <authorList>
            <person name="Vignale AGUSTIN F."/>
            <person name="Sosa J E."/>
            <person name="Modenutti C."/>
        </authorList>
    </citation>
    <scope>NUCLEOTIDE SEQUENCE [LARGE SCALE GENOMIC DNA]</scope>
</reference>
<dbReference type="AlphaFoldDB" id="A0ABC8V0T0"/>
<protein>
    <submittedName>
        <fullName evidence="1">Uncharacterized protein</fullName>
    </submittedName>
</protein>
<proteinExistence type="predicted"/>
<evidence type="ECO:0000313" key="1">
    <source>
        <dbReference type="EMBL" id="CAK9186807.1"/>
    </source>
</evidence>
<dbReference type="Proteomes" id="UP001642360">
    <property type="component" value="Unassembled WGS sequence"/>
</dbReference>
<name>A0ABC8V0T0_9AQUA</name>
<feature type="non-terminal residue" evidence="1">
    <location>
        <position position="1"/>
    </location>
</feature>
<sequence>RHFENPSWMSEIKDLVLSVHKSLMRVGEEPINIHGDGMIDIEVGGQELAGVVVIEGGVRHHGSEGEPEGSKVNVGPILVGCLSCEEERKLHG</sequence>
<comment type="caution">
    <text evidence="1">The sequence shown here is derived from an EMBL/GenBank/DDBJ whole genome shotgun (WGS) entry which is preliminary data.</text>
</comment>
<evidence type="ECO:0000313" key="2">
    <source>
        <dbReference type="Proteomes" id="UP001642360"/>
    </source>
</evidence>
<dbReference type="EMBL" id="CAUOFW020009722">
    <property type="protein sequence ID" value="CAK9186807.1"/>
    <property type="molecule type" value="Genomic_DNA"/>
</dbReference>
<gene>
    <name evidence="1" type="ORF">ILEXP_LOCUS57303</name>
</gene>